<protein>
    <recommendedName>
        <fullName evidence="2">Hemocyanin N-terminal domain-containing protein</fullName>
    </recommendedName>
</protein>
<dbReference type="InterPro" id="IPR013788">
    <property type="entry name" value="Hemocyanin/hexamerin"/>
</dbReference>
<name>A0ABD0XU13_9HEMI</name>
<accession>A0ABD0XU13</accession>
<dbReference type="PANTHER" id="PTHR11511:SF5">
    <property type="entry name" value="FAT-BODY PROTEIN 1-RELATED"/>
    <property type="match status" value="1"/>
</dbReference>
<feature type="region of interest" description="Disordered" evidence="1">
    <location>
        <begin position="1"/>
        <end position="21"/>
    </location>
</feature>
<dbReference type="EMBL" id="JBFDAA010000114">
    <property type="protein sequence ID" value="KAL1109965.1"/>
    <property type="molecule type" value="Genomic_DNA"/>
</dbReference>
<comment type="caution">
    <text evidence="3">The sequence shown here is derived from an EMBL/GenBank/DDBJ whole genome shotgun (WGS) entry which is preliminary data.</text>
</comment>
<reference evidence="3 4" key="1">
    <citation type="submission" date="2024-07" db="EMBL/GenBank/DDBJ databases">
        <title>Chromosome-level genome assembly of the water stick insect Ranatra chinensis (Heteroptera: Nepidae).</title>
        <authorList>
            <person name="Liu X."/>
        </authorList>
    </citation>
    <scope>NUCLEOTIDE SEQUENCE [LARGE SCALE GENOMIC DNA]</scope>
    <source>
        <strain evidence="3">Cailab_2021Rc</strain>
        <tissue evidence="3">Muscle</tissue>
    </source>
</reference>
<proteinExistence type="predicted"/>
<dbReference type="Pfam" id="PF03722">
    <property type="entry name" value="Hemocyanin_N"/>
    <property type="match status" value="1"/>
</dbReference>
<dbReference type="Gene3D" id="1.20.1370.10">
    <property type="entry name" value="Hemocyanin, N-terminal domain"/>
    <property type="match status" value="1"/>
</dbReference>
<keyword evidence="4" id="KW-1185">Reference proteome</keyword>
<evidence type="ECO:0000259" key="2">
    <source>
        <dbReference type="Pfam" id="PF03722"/>
    </source>
</evidence>
<evidence type="ECO:0000313" key="4">
    <source>
        <dbReference type="Proteomes" id="UP001558652"/>
    </source>
</evidence>
<dbReference type="InterPro" id="IPR036697">
    <property type="entry name" value="Hemocyanin_N_sf"/>
</dbReference>
<dbReference type="InterPro" id="IPR005204">
    <property type="entry name" value="Hemocyanin_N"/>
</dbReference>
<dbReference type="SUPFAM" id="SSF48050">
    <property type="entry name" value="Hemocyanin, N-terminal domain"/>
    <property type="match status" value="1"/>
</dbReference>
<evidence type="ECO:0000313" key="3">
    <source>
        <dbReference type="EMBL" id="KAL1109965.1"/>
    </source>
</evidence>
<feature type="domain" description="Hemocyanin N-terminal" evidence="2">
    <location>
        <begin position="47"/>
        <end position="118"/>
    </location>
</feature>
<evidence type="ECO:0000256" key="1">
    <source>
        <dbReference type="SAM" id="MobiDB-lite"/>
    </source>
</evidence>
<dbReference type="GO" id="GO:0005576">
    <property type="term" value="C:extracellular region"/>
    <property type="evidence" value="ECO:0007669"/>
    <property type="project" value="UniProtKB-ARBA"/>
</dbReference>
<gene>
    <name evidence="3" type="ORF">AAG570_014074</name>
</gene>
<sequence>MFYQNKKQETTEIGGDGYTLPEGRATHQRYRTFKTSAEQQYIDTAVIIMESKKVPNGKTFNMRDPEIRQKTIDIIDFLFSIQDVDAMVEVASILKQGLTAEQYNYVLGMVLVHREDARGYLPPWPEVLPSYFLRREVIQKLNASSAPGEADYIYFDSGCGCENFENSELPFLCRTNGKEKEGKRAERIEGERETER</sequence>
<feature type="compositionally biased region" description="Basic and acidic residues" evidence="1">
    <location>
        <begin position="1"/>
        <end position="10"/>
    </location>
</feature>
<dbReference type="PANTHER" id="PTHR11511">
    <property type="entry name" value="LARVAL STORAGE PROTEIN/PHENOLOXIDASE"/>
    <property type="match status" value="1"/>
</dbReference>
<dbReference type="AlphaFoldDB" id="A0ABD0XU13"/>
<dbReference type="Proteomes" id="UP001558652">
    <property type="component" value="Unassembled WGS sequence"/>
</dbReference>
<organism evidence="3 4">
    <name type="scientific">Ranatra chinensis</name>
    <dbReference type="NCBI Taxonomy" id="642074"/>
    <lineage>
        <taxon>Eukaryota</taxon>
        <taxon>Metazoa</taxon>
        <taxon>Ecdysozoa</taxon>
        <taxon>Arthropoda</taxon>
        <taxon>Hexapoda</taxon>
        <taxon>Insecta</taxon>
        <taxon>Pterygota</taxon>
        <taxon>Neoptera</taxon>
        <taxon>Paraneoptera</taxon>
        <taxon>Hemiptera</taxon>
        <taxon>Heteroptera</taxon>
        <taxon>Panheteroptera</taxon>
        <taxon>Nepomorpha</taxon>
        <taxon>Nepidae</taxon>
        <taxon>Ranatrinae</taxon>
        <taxon>Ranatra</taxon>
    </lineage>
</organism>